<sequence length="117" mass="13911">MTDQELGIFGEQMAQKFLLKNGYLIRKVNYRYLKFEIDIIAEKDEKIVVVEVKTRQTAEIGEPWMAVTRKKQRQIIFCANEYIQSRDLPNEVRFDIISIVHNQFRTKLEHIEDAFST</sequence>
<dbReference type="Gene3D" id="3.40.1350.10">
    <property type="match status" value="1"/>
</dbReference>
<dbReference type="CDD" id="cd20736">
    <property type="entry name" value="PoNe_Nuclease"/>
    <property type="match status" value="1"/>
</dbReference>
<accession>A0A556N407</accession>
<comment type="caution">
    <text evidence="3">The sequence shown here is derived from an EMBL/GenBank/DDBJ whole genome shotgun (WGS) entry which is preliminary data.</text>
</comment>
<name>A0A556N407_9FLAO</name>
<comment type="similarity">
    <text evidence="1 2">Belongs to the UPF0102 family.</text>
</comment>
<dbReference type="GO" id="GO:0003676">
    <property type="term" value="F:nucleic acid binding"/>
    <property type="evidence" value="ECO:0007669"/>
    <property type="project" value="InterPro"/>
</dbReference>
<dbReference type="GO" id="GO:0004519">
    <property type="term" value="F:endonuclease activity"/>
    <property type="evidence" value="ECO:0007669"/>
    <property type="project" value="UniProtKB-KW"/>
</dbReference>
<dbReference type="InterPro" id="IPR011856">
    <property type="entry name" value="tRNA_endonuc-like_dom_sf"/>
</dbReference>
<reference evidence="3 4" key="1">
    <citation type="submission" date="2019-07" db="EMBL/GenBank/DDBJ databases">
        <authorList>
            <person name="Huq M.A."/>
        </authorList>
    </citation>
    <scope>NUCLEOTIDE SEQUENCE [LARGE SCALE GENOMIC DNA]</scope>
    <source>
        <strain evidence="3 4">MAH-3</strain>
    </source>
</reference>
<keyword evidence="3" id="KW-0540">Nuclease</keyword>
<dbReference type="InterPro" id="IPR011335">
    <property type="entry name" value="Restrct_endonuc-II-like"/>
</dbReference>
<keyword evidence="3" id="KW-0378">Hydrolase</keyword>
<evidence type="ECO:0000256" key="1">
    <source>
        <dbReference type="ARBA" id="ARBA00006738"/>
    </source>
</evidence>
<protein>
    <recommendedName>
        <fullName evidence="2">UPF0102 protein FO442_05095</fullName>
    </recommendedName>
</protein>
<evidence type="ECO:0000313" key="3">
    <source>
        <dbReference type="EMBL" id="TSJ46788.1"/>
    </source>
</evidence>
<dbReference type="EMBL" id="VLPL01000002">
    <property type="protein sequence ID" value="TSJ46788.1"/>
    <property type="molecule type" value="Genomic_DNA"/>
</dbReference>
<dbReference type="AlphaFoldDB" id="A0A556N407"/>
<dbReference type="HAMAP" id="MF_00048">
    <property type="entry name" value="UPF0102"/>
    <property type="match status" value="1"/>
</dbReference>
<dbReference type="Pfam" id="PF02021">
    <property type="entry name" value="UPF0102"/>
    <property type="match status" value="1"/>
</dbReference>
<keyword evidence="4" id="KW-1185">Reference proteome</keyword>
<organism evidence="3 4">
    <name type="scientific">Fluviicola chungangensis</name>
    <dbReference type="NCBI Taxonomy" id="2597671"/>
    <lineage>
        <taxon>Bacteria</taxon>
        <taxon>Pseudomonadati</taxon>
        <taxon>Bacteroidota</taxon>
        <taxon>Flavobacteriia</taxon>
        <taxon>Flavobacteriales</taxon>
        <taxon>Crocinitomicaceae</taxon>
        <taxon>Fluviicola</taxon>
    </lineage>
</organism>
<dbReference type="PANTHER" id="PTHR34039:SF1">
    <property type="entry name" value="UPF0102 PROTEIN YRAN"/>
    <property type="match status" value="1"/>
</dbReference>
<dbReference type="InterPro" id="IPR003509">
    <property type="entry name" value="UPF0102_YraN-like"/>
</dbReference>
<proteinExistence type="inferred from homology"/>
<dbReference type="Proteomes" id="UP000316008">
    <property type="component" value="Unassembled WGS sequence"/>
</dbReference>
<dbReference type="OrthoDB" id="9802516at2"/>
<dbReference type="SUPFAM" id="SSF52980">
    <property type="entry name" value="Restriction endonuclease-like"/>
    <property type="match status" value="1"/>
</dbReference>
<dbReference type="PANTHER" id="PTHR34039">
    <property type="entry name" value="UPF0102 PROTEIN YRAN"/>
    <property type="match status" value="1"/>
</dbReference>
<evidence type="ECO:0000313" key="4">
    <source>
        <dbReference type="Proteomes" id="UP000316008"/>
    </source>
</evidence>
<keyword evidence="3" id="KW-0255">Endonuclease</keyword>
<evidence type="ECO:0000256" key="2">
    <source>
        <dbReference type="HAMAP-Rule" id="MF_00048"/>
    </source>
</evidence>
<gene>
    <name evidence="3" type="ORF">FO442_05095</name>
</gene>